<dbReference type="Pfam" id="PF23493">
    <property type="entry name" value="CysS_C"/>
    <property type="match status" value="1"/>
</dbReference>
<proteinExistence type="inferred from homology"/>
<evidence type="ECO:0000256" key="11">
    <source>
        <dbReference type="ARBA" id="ARBA00023146"/>
    </source>
</evidence>
<feature type="domain" description="Cysteinyl-tRNA synthetase class Ia DALR" evidence="14">
    <location>
        <begin position="375"/>
        <end position="439"/>
    </location>
</feature>
<evidence type="ECO:0000256" key="10">
    <source>
        <dbReference type="ARBA" id="ARBA00022917"/>
    </source>
</evidence>
<evidence type="ECO:0000256" key="9">
    <source>
        <dbReference type="ARBA" id="ARBA00022840"/>
    </source>
</evidence>
<evidence type="ECO:0000256" key="2">
    <source>
        <dbReference type="ARBA" id="ARBA00005594"/>
    </source>
</evidence>
<organism evidence="15 16">
    <name type="scientific">Paenibacillus herberti</name>
    <dbReference type="NCBI Taxonomy" id="1619309"/>
    <lineage>
        <taxon>Bacteria</taxon>
        <taxon>Bacillati</taxon>
        <taxon>Bacillota</taxon>
        <taxon>Bacilli</taxon>
        <taxon>Bacillales</taxon>
        <taxon>Paenibacillaceae</taxon>
        <taxon>Paenibacillus</taxon>
    </lineage>
</organism>
<comment type="catalytic activity">
    <reaction evidence="12 13">
        <text>tRNA(Cys) + L-cysteine + ATP = L-cysteinyl-tRNA(Cys) + AMP + diphosphate</text>
        <dbReference type="Rhea" id="RHEA:17773"/>
        <dbReference type="Rhea" id="RHEA-COMP:9661"/>
        <dbReference type="Rhea" id="RHEA-COMP:9679"/>
        <dbReference type="ChEBI" id="CHEBI:30616"/>
        <dbReference type="ChEBI" id="CHEBI:33019"/>
        <dbReference type="ChEBI" id="CHEBI:35235"/>
        <dbReference type="ChEBI" id="CHEBI:78442"/>
        <dbReference type="ChEBI" id="CHEBI:78517"/>
        <dbReference type="ChEBI" id="CHEBI:456215"/>
        <dbReference type="EC" id="6.1.1.16"/>
    </reaction>
</comment>
<dbReference type="Pfam" id="PF01406">
    <property type="entry name" value="tRNA-synt_1e"/>
    <property type="match status" value="1"/>
</dbReference>
<evidence type="ECO:0000256" key="4">
    <source>
        <dbReference type="ARBA" id="ARBA00022490"/>
    </source>
</evidence>
<dbReference type="SUPFAM" id="SSF52374">
    <property type="entry name" value="Nucleotidylyl transferase"/>
    <property type="match status" value="1"/>
</dbReference>
<dbReference type="FunFam" id="3.40.50.620:FF:000009">
    <property type="entry name" value="Cysteine--tRNA ligase"/>
    <property type="match status" value="1"/>
</dbReference>
<dbReference type="InterPro" id="IPR014729">
    <property type="entry name" value="Rossmann-like_a/b/a_fold"/>
</dbReference>
<evidence type="ECO:0000256" key="12">
    <source>
        <dbReference type="ARBA" id="ARBA00047398"/>
    </source>
</evidence>
<name>A0A229NYH3_9BACL</name>
<feature type="short sequence motif" description="'HIGH' region" evidence="13">
    <location>
        <begin position="31"/>
        <end position="41"/>
    </location>
</feature>
<dbReference type="Gene3D" id="3.40.50.620">
    <property type="entry name" value="HUPs"/>
    <property type="match status" value="1"/>
</dbReference>
<evidence type="ECO:0000256" key="1">
    <source>
        <dbReference type="ARBA" id="ARBA00004496"/>
    </source>
</evidence>
<feature type="binding site" evidence="13">
    <location>
        <position position="209"/>
    </location>
    <ligand>
        <name>Zn(2+)</name>
        <dbReference type="ChEBI" id="CHEBI:29105"/>
    </ligand>
</feature>
<dbReference type="GO" id="GO:0008270">
    <property type="term" value="F:zinc ion binding"/>
    <property type="evidence" value="ECO:0007669"/>
    <property type="project" value="UniProtKB-UniRule"/>
</dbReference>
<comment type="cofactor">
    <cofactor evidence="13">
        <name>Zn(2+)</name>
        <dbReference type="ChEBI" id="CHEBI:29105"/>
    </cofactor>
    <text evidence="13">Binds 1 zinc ion per subunit.</text>
</comment>
<comment type="similarity">
    <text evidence="2 13">Belongs to the class-I aminoacyl-tRNA synthetase family.</text>
</comment>
<evidence type="ECO:0000256" key="3">
    <source>
        <dbReference type="ARBA" id="ARBA00011245"/>
    </source>
</evidence>
<comment type="subcellular location">
    <subcellularLocation>
        <location evidence="1 13">Cytoplasm</location>
    </subcellularLocation>
</comment>
<evidence type="ECO:0000313" key="15">
    <source>
        <dbReference type="EMBL" id="OXM14973.1"/>
    </source>
</evidence>
<feature type="short sequence motif" description="'KMSKS' region" evidence="13">
    <location>
        <begin position="266"/>
        <end position="270"/>
    </location>
</feature>
<keyword evidence="7 13" id="KW-0547">Nucleotide-binding</keyword>
<dbReference type="GO" id="GO:0005524">
    <property type="term" value="F:ATP binding"/>
    <property type="evidence" value="ECO:0007669"/>
    <property type="project" value="UniProtKB-UniRule"/>
</dbReference>
<dbReference type="InterPro" id="IPR009080">
    <property type="entry name" value="tRNAsynth_Ia_anticodon-bd"/>
</dbReference>
<dbReference type="PANTHER" id="PTHR10890:SF3">
    <property type="entry name" value="CYSTEINE--TRNA LIGASE, CYTOPLASMIC"/>
    <property type="match status" value="1"/>
</dbReference>
<keyword evidence="5 13" id="KW-0436">Ligase</keyword>
<dbReference type="RefSeq" id="WP_089525790.1">
    <property type="nucleotide sequence ID" value="NZ_NMUQ01000002.1"/>
</dbReference>
<dbReference type="OrthoDB" id="9815130at2"/>
<dbReference type="PANTHER" id="PTHR10890">
    <property type="entry name" value="CYSTEINYL-TRNA SYNTHETASE"/>
    <property type="match status" value="1"/>
</dbReference>
<comment type="caution">
    <text evidence="15">The sequence shown here is derived from an EMBL/GenBank/DDBJ whole genome shotgun (WGS) entry which is preliminary data.</text>
</comment>
<dbReference type="GO" id="GO:0006423">
    <property type="term" value="P:cysteinyl-tRNA aminoacylation"/>
    <property type="evidence" value="ECO:0007669"/>
    <property type="project" value="UniProtKB-UniRule"/>
</dbReference>
<keyword evidence="6 13" id="KW-0479">Metal-binding</keyword>
<evidence type="ECO:0000256" key="5">
    <source>
        <dbReference type="ARBA" id="ARBA00022598"/>
    </source>
</evidence>
<keyword evidence="4 13" id="KW-0963">Cytoplasm</keyword>
<dbReference type="GO" id="GO:0005829">
    <property type="term" value="C:cytosol"/>
    <property type="evidence" value="ECO:0007669"/>
    <property type="project" value="TreeGrafter"/>
</dbReference>
<keyword evidence="16" id="KW-1185">Reference proteome</keyword>
<dbReference type="InterPro" id="IPR056411">
    <property type="entry name" value="CysS_C"/>
</dbReference>
<dbReference type="InterPro" id="IPR015803">
    <property type="entry name" value="Cys-tRNA-ligase"/>
</dbReference>
<dbReference type="NCBIfam" id="TIGR00435">
    <property type="entry name" value="cysS"/>
    <property type="match status" value="1"/>
</dbReference>
<dbReference type="SUPFAM" id="SSF47323">
    <property type="entry name" value="Anticodon-binding domain of a subclass of class I aminoacyl-tRNA synthetases"/>
    <property type="match status" value="1"/>
</dbReference>
<reference evidence="15 16" key="1">
    <citation type="submission" date="2017-07" db="EMBL/GenBank/DDBJ databases">
        <title>Paenibacillus herberti R33 genome sequencing and assembly.</title>
        <authorList>
            <person name="Su W."/>
        </authorList>
    </citation>
    <scope>NUCLEOTIDE SEQUENCE [LARGE SCALE GENOMIC DNA]</scope>
    <source>
        <strain evidence="15 16">R33</strain>
    </source>
</reference>
<keyword evidence="9 13" id="KW-0067">ATP-binding</keyword>
<dbReference type="Gene3D" id="1.20.120.1910">
    <property type="entry name" value="Cysteine-tRNA ligase, C-terminal anti-codon recognition domain"/>
    <property type="match status" value="1"/>
</dbReference>
<feature type="binding site" evidence="13">
    <location>
        <position position="29"/>
    </location>
    <ligand>
        <name>Zn(2+)</name>
        <dbReference type="ChEBI" id="CHEBI:29105"/>
    </ligand>
</feature>
<feature type="binding site" evidence="13">
    <location>
        <position position="234"/>
    </location>
    <ligand>
        <name>Zn(2+)</name>
        <dbReference type="ChEBI" id="CHEBI:29105"/>
    </ligand>
</feature>
<dbReference type="InterPro" id="IPR024909">
    <property type="entry name" value="Cys-tRNA/MSH_ligase"/>
</dbReference>
<evidence type="ECO:0000259" key="14">
    <source>
        <dbReference type="SMART" id="SM00840"/>
    </source>
</evidence>
<feature type="binding site" evidence="13">
    <location>
        <position position="269"/>
    </location>
    <ligand>
        <name>ATP</name>
        <dbReference type="ChEBI" id="CHEBI:30616"/>
    </ligand>
</feature>
<keyword evidence="11 13" id="KW-0030">Aminoacyl-tRNA synthetase</keyword>
<evidence type="ECO:0000256" key="6">
    <source>
        <dbReference type="ARBA" id="ARBA00022723"/>
    </source>
</evidence>
<evidence type="ECO:0000256" key="8">
    <source>
        <dbReference type="ARBA" id="ARBA00022833"/>
    </source>
</evidence>
<feature type="binding site" evidence="13">
    <location>
        <position position="238"/>
    </location>
    <ligand>
        <name>Zn(2+)</name>
        <dbReference type="ChEBI" id="CHEBI:29105"/>
    </ligand>
</feature>
<dbReference type="GO" id="GO:0004817">
    <property type="term" value="F:cysteine-tRNA ligase activity"/>
    <property type="evidence" value="ECO:0007669"/>
    <property type="project" value="UniProtKB-UniRule"/>
</dbReference>
<evidence type="ECO:0000256" key="13">
    <source>
        <dbReference type="HAMAP-Rule" id="MF_00041"/>
    </source>
</evidence>
<dbReference type="PRINTS" id="PR00983">
    <property type="entry name" value="TRNASYNTHCYS"/>
</dbReference>
<evidence type="ECO:0000256" key="7">
    <source>
        <dbReference type="ARBA" id="ARBA00022741"/>
    </source>
</evidence>
<dbReference type="InterPro" id="IPR032678">
    <property type="entry name" value="tRNA-synt_1_cat_dom"/>
</dbReference>
<dbReference type="AlphaFoldDB" id="A0A229NYH3"/>
<comment type="subunit">
    <text evidence="3 13">Monomer.</text>
</comment>
<dbReference type="Proteomes" id="UP000215145">
    <property type="component" value="Unassembled WGS sequence"/>
</dbReference>
<dbReference type="EMBL" id="NMUQ01000002">
    <property type="protein sequence ID" value="OXM14973.1"/>
    <property type="molecule type" value="Genomic_DNA"/>
</dbReference>
<keyword evidence="8 13" id="KW-0862">Zinc</keyword>
<keyword evidence="10 13" id="KW-0648">Protein biosynthesis</keyword>
<dbReference type="SMART" id="SM00840">
    <property type="entry name" value="DALR_2"/>
    <property type="match status" value="1"/>
</dbReference>
<dbReference type="EC" id="6.1.1.16" evidence="13"/>
<evidence type="ECO:0000313" key="16">
    <source>
        <dbReference type="Proteomes" id="UP000215145"/>
    </source>
</evidence>
<dbReference type="HAMAP" id="MF_00041">
    <property type="entry name" value="Cys_tRNA_synth"/>
    <property type="match status" value="1"/>
</dbReference>
<dbReference type="Pfam" id="PF09190">
    <property type="entry name" value="DALR_2"/>
    <property type="match status" value="1"/>
</dbReference>
<accession>A0A229NYH3</accession>
<dbReference type="InterPro" id="IPR015273">
    <property type="entry name" value="Cys-tRNA-synt_Ia_DALR"/>
</dbReference>
<protein>
    <recommendedName>
        <fullName evidence="13">Cysteine--tRNA ligase</fullName>
        <ecNumber evidence="13">6.1.1.16</ecNumber>
    </recommendedName>
    <alternativeName>
        <fullName evidence="13">Cysteinyl-tRNA synthetase</fullName>
        <shortName evidence="13">CysRS</shortName>
    </alternativeName>
</protein>
<sequence length="490" mass="54954">MSLQIYNTMSRKQEAFIPQEPGKVKMYVCGPTVYDYIHIGNARPAIFFDVARRYLEAIGYEVDYLVNFTDVDDKLIRKAEQLGTSVPEVADRFIAAFYEDTEGLGVKRATRNPRVTEHVPEIIALIEELVAQGAAYPSAGDVYFRTKSFANYGQLSHQNLEELQLGIRIGIDERKEDPQDFVLWKSAKPGEISWESPWGPGRPGWHIECSAMARKYLGDTLDIHGGGNDLQFPHHECECAQSESLTGKPLSNYWMHNGFINIDNQKMSKSLGNGITVHELLKRIKPEAIRYFMLSGHYRAPLNFSDDTVEQALGSVERITNCRVNLEHRLAAVSPDGSHTAGWHLVEDAPIGALRYEPASGDESLDTRLQELKARFTAKMDDDFNTPDAITVLFELVAEANQLLKQPVVAARSIDAVLGLMDSMDGVLGLLPTVDEAAGLLDAEVDALIVERTKVRSEKNWKRADEIRDLLAEQGILLEDTPQGIRWRRK</sequence>
<gene>
    <name evidence="13" type="primary">cysS</name>
    <name evidence="15" type="ORF">CGZ75_19185</name>
</gene>
<dbReference type="CDD" id="cd00672">
    <property type="entry name" value="CysRS_core"/>
    <property type="match status" value="1"/>
</dbReference>